<protein>
    <submittedName>
        <fullName evidence="1">Uncharacterized protein</fullName>
    </submittedName>
</protein>
<evidence type="ECO:0000313" key="1">
    <source>
        <dbReference type="EMBL" id="EGF58524.1"/>
    </source>
</evidence>
<sequence>MSFYGACKSSVTKVEIIGENGNKKVFYLHSFLLYLYGIEDAGIGGL</sequence>
<dbReference type="STRING" id="763034.HMPREF9446_01131"/>
<gene>
    <name evidence="1" type="ORF">HMPREF9446_01131</name>
</gene>
<dbReference type="HOGENOM" id="CLU_3180099_0_0_10"/>
<dbReference type="AlphaFoldDB" id="F3PQY4"/>
<accession>F3PQY4</accession>
<evidence type="ECO:0000313" key="2">
    <source>
        <dbReference type="Proteomes" id="UP000003416"/>
    </source>
</evidence>
<dbReference type="Proteomes" id="UP000003416">
    <property type="component" value="Unassembled WGS sequence"/>
</dbReference>
<keyword evidence="2" id="KW-1185">Reference proteome</keyword>
<dbReference type="EMBL" id="AFBN01000021">
    <property type="protein sequence ID" value="EGF58524.1"/>
    <property type="molecule type" value="Genomic_DNA"/>
</dbReference>
<name>F3PQY4_9BACE</name>
<organism evidence="1 2">
    <name type="scientific">Bacteroides fluxus YIT 12057</name>
    <dbReference type="NCBI Taxonomy" id="763034"/>
    <lineage>
        <taxon>Bacteria</taxon>
        <taxon>Pseudomonadati</taxon>
        <taxon>Bacteroidota</taxon>
        <taxon>Bacteroidia</taxon>
        <taxon>Bacteroidales</taxon>
        <taxon>Bacteroidaceae</taxon>
        <taxon>Bacteroides</taxon>
    </lineage>
</organism>
<reference evidence="1 2" key="1">
    <citation type="submission" date="2011-02" db="EMBL/GenBank/DDBJ databases">
        <authorList>
            <person name="Weinstock G."/>
            <person name="Sodergren E."/>
            <person name="Clifton S."/>
            <person name="Fulton L."/>
            <person name="Fulton B."/>
            <person name="Courtney L."/>
            <person name="Fronick C."/>
            <person name="Harrison M."/>
            <person name="Strong C."/>
            <person name="Farmer C."/>
            <person name="Delahaunty K."/>
            <person name="Markovic C."/>
            <person name="Hall O."/>
            <person name="Minx P."/>
            <person name="Tomlinson C."/>
            <person name="Mitreva M."/>
            <person name="Hou S."/>
            <person name="Chen J."/>
            <person name="Wollam A."/>
            <person name="Pepin K.H."/>
            <person name="Johnson M."/>
            <person name="Bhonagiri V."/>
            <person name="Zhang X."/>
            <person name="Suruliraj S."/>
            <person name="Warren W."/>
            <person name="Chinwalla A."/>
            <person name="Mardis E.R."/>
            <person name="Wilson R.K."/>
        </authorList>
    </citation>
    <scope>NUCLEOTIDE SEQUENCE [LARGE SCALE GENOMIC DNA]</scope>
    <source>
        <strain evidence="1 2">YIT 12057</strain>
    </source>
</reference>
<proteinExistence type="predicted"/>
<comment type="caution">
    <text evidence="1">The sequence shown here is derived from an EMBL/GenBank/DDBJ whole genome shotgun (WGS) entry which is preliminary data.</text>
</comment>